<accession>A0A5J4RCA9</accession>
<reference evidence="1" key="1">
    <citation type="submission" date="2019-03" db="EMBL/GenBank/DDBJ databases">
        <title>Single cell metagenomics reveals metabolic interactions within the superorganism composed of flagellate Streblomastix strix and complex community of Bacteroidetes bacteria on its surface.</title>
        <authorList>
            <person name="Treitli S.C."/>
            <person name="Kolisko M."/>
            <person name="Husnik F."/>
            <person name="Keeling P."/>
            <person name="Hampl V."/>
        </authorList>
    </citation>
    <scope>NUCLEOTIDE SEQUENCE</scope>
    <source>
        <strain evidence="1">STM</strain>
    </source>
</reference>
<dbReference type="EMBL" id="SNRY01001518">
    <property type="protein sequence ID" value="KAA6330333.1"/>
    <property type="molecule type" value="Genomic_DNA"/>
</dbReference>
<comment type="caution">
    <text evidence="1">The sequence shown here is derived from an EMBL/GenBank/DDBJ whole genome shotgun (WGS) entry which is preliminary data.</text>
</comment>
<proteinExistence type="predicted"/>
<name>A0A5J4RCA9_9ZZZZ</name>
<gene>
    <name evidence="1" type="ORF">EZS27_020955</name>
</gene>
<sequence length="25" mass="2912">NELQIKPDNYFGSSQKMLIFVNVNL</sequence>
<dbReference type="AlphaFoldDB" id="A0A5J4RCA9"/>
<evidence type="ECO:0000313" key="1">
    <source>
        <dbReference type="EMBL" id="KAA6330333.1"/>
    </source>
</evidence>
<protein>
    <submittedName>
        <fullName evidence="1">Uncharacterized protein</fullName>
    </submittedName>
</protein>
<organism evidence="1">
    <name type="scientific">termite gut metagenome</name>
    <dbReference type="NCBI Taxonomy" id="433724"/>
    <lineage>
        <taxon>unclassified sequences</taxon>
        <taxon>metagenomes</taxon>
        <taxon>organismal metagenomes</taxon>
    </lineage>
</organism>
<feature type="non-terminal residue" evidence="1">
    <location>
        <position position="1"/>
    </location>
</feature>